<protein>
    <submittedName>
        <fullName evidence="1">Uncharacterized protein</fullName>
    </submittedName>
</protein>
<evidence type="ECO:0000313" key="1">
    <source>
        <dbReference type="EMBL" id="GAH23619.1"/>
    </source>
</evidence>
<name>X1F2M0_9ZZZZ</name>
<accession>X1F2M0</accession>
<organism evidence="1">
    <name type="scientific">marine sediment metagenome</name>
    <dbReference type="NCBI Taxonomy" id="412755"/>
    <lineage>
        <taxon>unclassified sequences</taxon>
        <taxon>metagenomes</taxon>
        <taxon>ecological metagenomes</taxon>
    </lineage>
</organism>
<reference evidence="1" key="1">
    <citation type="journal article" date="2014" name="Front. Microbiol.">
        <title>High frequency of phylogenetically diverse reductive dehalogenase-homologous genes in deep subseafloor sedimentary metagenomes.</title>
        <authorList>
            <person name="Kawai M."/>
            <person name="Futagami T."/>
            <person name="Toyoda A."/>
            <person name="Takaki Y."/>
            <person name="Nishi S."/>
            <person name="Hori S."/>
            <person name="Arai W."/>
            <person name="Tsubouchi T."/>
            <person name="Morono Y."/>
            <person name="Uchiyama I."/>
            <person name="Ito T."/>
            <person name="Fujiyama A."/>
            <person name="Inagaki F."/>
            <person name="Takami H."/>
        </authorList>
    </citation>
    <scope>NUCLEOTIDE SEQUENCE</scope>
    <source>
        <strain evidence="1">Expedition CK06-06</strain>
    </source>
</reference>
<feature type="non-terminal residue" evidence="1">
    <location>
        <position position="57"/>
    </location>
</feature>
<proteinExistence type="predicted"/>
<dbReference type="AlphaFoldDB" id="X1F2M0"/>
<dbReference type="EMBL" id="BARU01004773">
    <property type="protein sequence ID" value="GAH23619.1"/>
    <property type="molecule type" value="Genomic_DNA"/>
</dbReference>
<comment type="caution">
    <text evidence="1">The sequence shown here is derived from an EMBL/GenBank/DDBJ whole genome shotgun (WGS) entry which is preliminary data.</text>
</comment>
<gene>
    <name evidence="1" type="ORF">S03H2_09401</name>
</gene>
<sequence>MLEILKTFTFDDLPTKPEITGRPKLSEDLQQAIAMLVGWDGATRRLIRCSPTGVIRV</sequence>